<dbReference type="EMBL" id="HBIB01037038">
    <property type="protein sequence ID" value="CAE0261849.1"/>
    <property type="molecule type" value="Transcribed_RNA"/>
</dbReference>
<evidence type="ECO:0000256" key="3">
    <source>
        <dbReference type="ARBA" id="ARBA00022490"/>
    </source>
</evidence>
<evidence type="ECO:0000256" key="4">
    <source>
        <dbReference type="ARBA" id="ARBA00022927"/>
    </source>
</evidence>
<dbReference type="GO" id="GO:0034058">
    <property type="term" value="P:endosomal vesicle fusion"/>
    <property type="evidence" value="ECO:0007669"/>
    <property type="project" value="TreeGrafter"/>
</dbReference>
<protein>
    <recommendedName>
        <fullName evidence="6">CNH domain-containing protein</fullName>
    </recommendedName>
</protein>
<dbReference type="InterPro" id="IPR032914">
    <property type="entry name" value="Vam6/VPS39/TRAP1"/>
</dbReference>
<comment type="subcellular location">
    <subcellularLocation>
        <location evidence="1">Cytoplasm</location>
    </subcellularLocation>
</comment>
<dbReference type="InterPro" id="IPR019452">
    <property type="entry name" value="VPS39/TGF_beta_rcpt-assoc_1"/>
</dbReference>
<dbReference type="GO" id="GO:0016020">
    <property type="term" value="C:membrane"/>
    <property type="evidence" value="ECO:0007669"/>
    <property type="project" value="TreeGrafter"/>
</dbReference>
<dbReference type="EMBL" id="HBIB01037034">
    <property type="protein sequence ID" value="CAE0261845.1"/>
    <property type="molecule type" value="Transcribed_RNA"/>
</dbReference>
<feature type="domain" description="CNH" evidence="6">
    <location>
        <begin position="10"/>
        <end position="290"/>
    </location>
</feature>
<proteinExistence type="predicted"/>
<dbReference type="InterPro" id="IPR019453">
    <property type="entry name" value="VPS39/TGFA1_Znf"/>
</dbReference>
<dbReference type="PANTHER" id="PTHR12894:SF27">
    <property type="entry name" value="TRANSFORMING GROWTH FACTOR-BETA RECEPTOR-ASSOCIATED PROTEIN 1"/>
    <property type="match status" value="1"/>
</dbReference>
<dbReference type="SUPFAM" id="SSF51004">
    <property type="entry name" value="C-terminal (heme d1) domain of cytochrome cd1-nitrite reductase"/>
    <property type="match status" value="1"/>
</dbReference>
<feature type="region of interest" description="Disordered" evidence="5">
    <location>
        <begin position="526"/>
        <end position="548"/>
    </location>
</feature>
<dbReference type="Pfam" id="PF10367">
    <property type="entry name" value="zf-Vps39_C"/>
    <property type="match status" value="1"/>
</dbReference>
<dbReference type="Pfam" id="PF10366">
    <property type="entry name" value="Vps39_1"/>
    <property type="match status" value="1"/>
</dbReference>
<accession>A0A7S3DM72</accession>
<reference evidence="7" key="1">
    <citation type="submission" date="2021-01" db="EMBL/GenBank/DDBJ databases">
        <authorList>
            <person name="Corre E."/>
            <person name="Pelletier E."/>
            <person name="Niang G."/>
            <person name="Scheremetjew M."/>
            <person name="Finn R."/>
            <person name="Kale V."/>
            <person name="Holt S."/>
            <person name="Cochrane G."/>
            <person name="Meng A."/>
            <person name="Brown T."/>
            <person name="Cohen L."/>
        </authorList>
    </citation>
    <scope>NUCLEOTIDE SEQUENCE</scope>
    <source>
        <strain evidence="7">NIES-2562</strain>
    </source>
</reference>
<dbReference type="GO" id="GO:0006914">
    <property type="term" value="P:autophagy"/>
    <property type="evidence" value="ECO:0007669"/>
    <property type="project" value="TreeGrafter"/>
</dbReference>
<name>A0A7S3DM72_9EUKA</name>
<gene>
    <name evidence="7" type="ORF">PBIL07802_LOCUS24138</name>
    <name evidence="8" type="ORF">PBIL07802_LOCUS24142</name>
</gene>
<keyword evidence="3" id="KW-0963">Cytoplasm</keyword>
<sequence length="1033" mass="114197">MIEVFQDFTVANVQAAKADCLLVEDKHVYIGTSDGNVIQYEMEFRTGGNSNIVNVKGKLVKSKLVGTARKGVEAIALARGLNSVLVLCDGAIYALDSRTLEVLYVVHQAKGCTSFTVKEGGGNNECWLLVAKGKKLTVLHQKKGEKVFDVKFEQSIAEAVVSMCWTGEQACLVTKKDSGLFDYRTGSYTPVLEVEGKNRIISKAIEGEYFIMRSDIGVVVDASAMPRPYSAFCWTEGDLLGYATSKPYIVGVHPGGLAVYSIPRGHTQMALVQKIAMPGRGDGVCIAAASLETSAADYVFVTNRSGGGLSCLVPATLRSQVAHLVSQKRVEEAEVLLKNCVADSELEVGLQRLHRDAGLQAFAEMDFNGAAQHLRESSPHVLHPGELVRLFPEVMEASGALPQTFYAMGHSEELEFNPFADVGDIRELVMKASLEDGGLLLNDDEKQKVVKSQAVNASTCVLRLLADFHRKVKEVLEPLSDTSRSSRADGESVRYWTALLEDIDTWTAMLLAYSDSKDVEEFVQLPPPGAVTEKPNTGPLNLNRKARKRATQSRDFRFVAPNYCRLAEVEAYLKSKEKYNALAFMLRARGMHSSALDIWRQLGGGELIEVGKDGVSPSVETLKQFVPDTPEGHELTLRHSGWLMRVSPFDSVEIFTEACQSLDPDRVLQHIASTAGDITRLGVEEQGLGSASMTETYRDACETPMDLYLAHLVESRERTEERFHTAYGVRLIAHVSSCLDAAMQNGEAMGDAVPFEKPGKGASAAIVDLYDSRERLVRFLEKSSTYDVRVLLRRLKPLPVREECVLLYKTAGRHDKALQIMLRDMNNFTAAERYCLGLPWSSHSFDDEAEIDDIFDANAQKVMDYSGRMGSEDERSDLFLLLLASLLSPELGGGKESDKETAMRLLETHCDKIEPQGAIRVVSANIPLQDVVPFLEPALRRSSKRHHLSQVTKHLSQYELMHMRSKLISMKSHAVVVKEATTCPVCGKKIGDKVFATFPNGEIVHFKCYDHSKPTRSPVTNVDYSEVFEKNRE</sequence>
<evidence type="ECO:0000256" key="2">
    <source>
        <dbReference type="ARBA" id="ARBA00022448"/>
    </source>
</evidence>
<dbReference type="GO" id="GO:0015031">
    <property type="term" value="P:protein transport"/>
    <property type="evidence" value="ECO:0007669"/>
    <property type="project" value="UniProtKB-KW"/>
</dbReference>
<dbReference type="PROSITE" id="PS50219">
    <property type="entry name" value="CNH"/>
    <property type="match status" value="1"/>
</dbReference>
<dbReference type="GO" id="GO:0005737">
    <property type="term" value="C:cytoplasm"/>
    <property type="evidence" value="ECO:0007669"/>
    <property type="project" value="UniProtKB-SubCell"/>
</dbReference>
<evidence type="ECO:0000256" key="5">
    <source>
        <dbReference type="SAM" id="MobiDB-lite"/>
    </source>
</evidence>
<keyword evidence="4" id="KW-0653">Protein transport</keyword>
<dbReference type="InterPro" id="IPR011048">
    <property type="entry name" value="Haem_d1_sf"/>
</dbReference>
<dbReference type="Pfam" id="PF00780">
    <property type="entry name" value="CNH"/>
    <property type="match status" value="1"/>
</dbReference>
<dbReference type="InterPro" id="IPR001180">
    <property type="entry name" value="CNH_dom"/>
</dbReference>
<keyword evidence="2" id="KW-0813">Transport</keyword>
<evidence type="ECO:0000259" key="6">
    <source>
        <dbReference type="PROSITE" id="PS50219"/>
    </source>
</evidence>
<evidence type="ECO:0000256" key="1">
    <source>
        <dbReference type="ARBA" id="ARBA00004496"/>
    </source>
</evidence>
<dbReference type="PANTHER" id="PTHR12894">
    <property type="entry name" value="CNH DOMAIN CONTAINING"/>
    <property type="match status" value="1"/>
</dbReference>
<evidence type="ECO:0000313" key="7">
    <source>
        <dbReference type="EMBL" id="CAE0261845.1"/>
    </source>
</evidence>
<dbReference type="AlphaFoldDB" id="A0A7S3DM72"/>
<organism evidence="7">
    <name type="scientific">Palpitomonas bilix</name>
    <dbReference type="NCBI Taxonomy" id="652834"/>
    <lineage>
        <taxon>Eukaryota</taxon>
        <taxon>Eukaryota incertae sedis</taxon>
    </lineage>
</organism>
<evidence type="ECO:0000313" key="8">
    <source>
        <dbReference type="EMBL" id="CAE0261849.1"/>
    </source>
</evidence>